<dbReference type="KEGG" id="abat:CFX1CAM_0624"/>
<keyword evidence="1" id="KW-0472">Membrane</keyword>
<protein>
    <submittedName>
        <fullName evidence="2">Uncharacterized protein</fullName>
    </submittedName>
</protein>
<dbReference type="Proteomes" id="UP000195514">
    <property type="component" value="Chromosome I"/>
</dbReference>
<sequence>MAQPQLTFFCELAPEPLEKLFNGRFVIDDLKALNATLSLGILDFSPTRAELVKRLNKVGVPVVAWLLLPVEDGYWFNIDNYDKAAARYQDFKAWTREHGLEWAGVGLDIEMDINEMRALFERAGRRAAVRRLLRKFVDHQRVARVRRGYQALVDEIRADGYPVESYQFPLIVDERSARATVLQRTFGLVDLVTDREVLMLYSSSMGTWGKAILWSYAPEADSVGVGITGGGVDLPDAIKADPLTWEEFTRDLRLCVMQGKPIHIFSLEGCVAQGFLAKLNTFNWDQGAPIPVGANRVRGIRTAFTALLWTLERPWVLLFGLATLIGLGFLFKQSEPPQDKC</sequence>
<evidence type="ECO:0000313" key="3">
    <source>
        <dbReference type="Proteomes" id="UP000195514"/>
    </source>
</evidence>
<name>A0A1Y6K530_9CHLR</name>
<feature type="transmembrane region" description="Helical" evidence="1">
    <location>
        <begin position="314"/>
        <end position="331"/>
    </location>
</feature>
<evidence type="ECO:0000256" key="1">
    <source>
        <dbReference type="SAM" id="Phobius"/>
    </source>
</evidence>
<keyword evidence="1" id="KW-1133">Transmembrane helix</keyword>
<dbReference type="EMBL" id="LT859958">
    <property type="protein sequence ID" value="SMX53689.1"/>
    <property type="molecule type" value="Genomic_DNA"/>
</dbReference>
<dbReference type="RefSeq" id="WP_197687153.1">
    <property type="nucleotide sequence ID" value="NZ_LT859958.1"/>
</dbReference>
<accession>A0A1Y6K530</accession>
<keyword evidence="1" id="KW-0812">Transmembrane</keyword>
<organism evidence="2 3">
    <name type="scientific">Candidatus Brevifilum fermentans</name>
    <dbReference type="NCBI Taxonomy" id="1986204"/>
    <lineage>
        <taxon>Bacteria</taxon>
        <taxon>Bacillati</taxon>
        <taxon>Chloroflexota</taxon>
        <taxon>Anaerolineae</taxon>
        <taxon>Anaerolineales</taxon>
        <taxon>Anaerolineaceae</taxon>
        <taxon>Candidatus Brevifilum</taxon>
    </lineage>
</organism>
<dbReference type="AlphaFoldDB" id="A0A1Y6K530"/>
<evidence type="ECO:0000313" key="2">
    <source>
        <dbReference type="EMBL" id="SMX53689.1"/>
    </source>
</evidence>
<keyword evidence="3" id="KW-1185">Reference proteome</keyword>
<reference evidence="3" key="1">
    <citation type="submission" date="2017-05" db="EMBL/GenBank/DDBJ databases">
        <authorList>
            <person name="Kirkegaard R."/>
            <person name="Mcilroy J S."/>
        </authorList>
    </citation>
    <scope>NUCLEOTIDE SEQUENCE [LARGE SCALE GENOMIC DNA]</scope>
</reference>
<proteinExistence type="predicted"/>
<gene>
    <name evidence="2" type="ORF">CFX1CAM_0624</name>
</gene>